<dbReference type="AlphaFoldDB" id="A0AAW1R1B2"/>
<accession>A0AAW1R1B2</accession>
<sequence length="95" mass="10809">MQTRWRVRRVVQQLIAFLRDGEFHTGAPLQALSAAEEHLGGALPWEVWELYRFRNGQQGGGPYLVDRTGRVFLRVGLQLLPAADTVVDFIHALLR</sequence>
<reference evidence="1 2" key="1">
    <citation type="journal article" date="2024" name="Nat. Commun.">
        <title>Phylogenomics reveals the evolutionary origins of lichenization in chlorophyte algae.</title>
        <authorList>
            <person name="Puginier C."/>
            <person name="Libourel C."/>
            <person name="Otte J."/>
            <person name="Skaloud P."/>
            <person name="Haon M."/>
            <person name="Grisel S."/>
            <person name="Petersen M."/>
            <person name="Berrin J.G."/>
            <person name="Delaux P.M."/>
            <person name="Dal Grande F."/>
            <person name="Keller J."/>
        </authorList>
    </citation>
    <scope>NUCLEOTIDE SEQUENCE [LARGE SCALE GENOMIC DNA]</scope>
    <source>
        <strain evidence="1 2">SAG 245.80</strain>
    </source>
</reference>
<protein>
    <submittedName>
        <fullName evidence="1">Uncharacterized protein</fullName>
    </submittedName>
</protein>
<evidence type="ECO:0000313" key="1">
    <source>
        <dbReference type="EMBL" id="KAK9827394.1"/>
    </source>
</evidence>
<organism evidence="1 2">
    <name type="scientific">Elliptochloris bilobata</name>
    <dbReference type="NCBI Taxonomy" id="381761"/>
    <lineage>
        <taxon>Eukaryota</taxon>
        <taxon>Viridiplantae</taxon>
        <taxon>Chlorophyta</taxon>
        <taxon>core chlorophytes</taxon>
        <taxon>Trebouxiophyceae</taxon>
        <taxon>Trebouxiophyceae incertae sedis</taxon>
        <taxon>Elliptochloris clade</taxon>
        <taxon>Elliptochloris</taxon>
    </lineage>
</organism>
<evidence type="ECO:0000313" key="2">
    <source>
        <dbReference type="Proteomes" id="UP001445335"/>
    </source>
</evidence>
<gene>
    <name evidence="1" type="ORF">WJX81_006173</name>
</gene>
<keyword evidence="2" id="KW-1185">Reference proteome</keyword>
<proteinExistence type="predicted"/>
<dbReference type="Proteomes" id="UP001445335">
    <property type="component" value="Unassembled WGS sequence"/>
</dbReference>
<name>A0AAW1R1B2_9CHLO</name>
<comment type="caution">
    <text evidence="1">The sequence shown here is derived from an EMBL/GenBank/DDBJ whole genome shotgun (WGS) entry which is preliminary data.</text>
</comment>
<dbReference type="EMBL" id="JALJOU010000058">
    <property type="protein sequence ID" value="KAK9827394.1"/>
    <property type="molecule type" value="Genomic_DNA"/>
</dbReference>